<dbReference type="InterPro" id="IPR036047">
    <property type="entry name" value="F-box-like_dom_sf"/>
</dbReference>
<dbReference type="SUPFAM" id="SSF52047">
    <property type="entry name" value="RNI-like"/>
    <property type="match status" value="1"/>
</dbReference>
<feature type="domain" description="F-box" evidence="1">
    <location>
        <begin position="65"/>
        <end position="99"/>
    </location>
</feature>
<proteinExistence type="predicted"/>
<dbReference type="Proteomes" id="UP000013827">
    <property type="component" value="Unassembled WGS sequence"/>
</dbReference>
<accession>A0A0D3IE94</accession>
<dbReference type="InterPro" id="IPR032675">
    <property type="entry name" value="LRR_dom_sf"/>
</dbReference>
<dbReference type="EnsemblProtists" id="EOD09579">
    <property type="protein sequence ID" value="EOD09579"/>
    <property type="gene ID" value="EMIHUDRAFT_198099"/>
</dbReference>
<organism evidence="2 3">
    <name type="scientific">Emiliania huxleyi (strain CCMP1516)</name>
    <dbReference type="NCBI Taxonomy" id="280463"/>
    <lineage>
        <taxon>Eukaryota</taxon>
        <taxon>Haptista</taxon>
        <taxon>Haptophyta</taxon>
        <taxon>Prymnesiophyceae</taxon>
        <taxon>Isochrysidales</taxon>
        <taxon>Noelaerhabdaceae</taxon>
        <taxon>Emiliania</taxon>
    </lineage>
</organism>
<dbReference type="Gene3D" id="3.80.10.10">
    <property type="entry name" value="Ribonuclease Inhibitor"/>
    <property type="match status" value="1"/>
</dbReference>
<dbReference type="RefSeq" id="XP_005762008.1">
    <property type="nucleotide sequence ID" value="XM_005761951.1"/>
</dbReference>
<dbReference type="InterPro" id="IPR001810">
    <property type="entry name" value="F-box_dom"/>
</dbReference>
<keyword evidence="3" id="KW-1185">Reference proteome</keyword>
<evidence type="ECO:0000313" key="2">
    <source>
        <dbReference type="EnsemblProtists" id="EOD09579"/>
    </source>
</evidence>
<protein>
    <recommendedName>
        <fullName evidence="1">F-box domain-containing protein</fullName>
    </recommendedName>
</protein>
<reference evidence="3" key="1">
    <citation type="journal article" date="2013" name="Nature">
        <title>Pan genome of the phytoplankton Emiliania underpins its global distribution.</title>
        <authorList>
            <person name="Read B.A."/>
            <person name="Kegel J."/>
            <person name="Klute M.J."/>
            <person name="Kuo A."/>
            <person name="Lefebvre S.C."/>
            <person name="Maumus F."/>
            <person name="Mayer C."/>
            <person name="Miller J."/>
            <person name="Monier A."/>
            <person name="Salamov A."/>
            <person name="Young J."/>
            <person name="Aguilar M."/>
            <person name="Claverie J.M."/>
            <person name="Frickenhaus S."/>
            <person name="Gonzalez K."/>
            <person name="Herman E.K."/>
            <person name="Lin Y.C."/>
            <person name="Napier J."/>
            <person name="Ogata H."/>
            <person name="Sarno A.F."/>
            <person name="Shmutz J."/>
            <person name="Schroeder D."/>
            <person name="de Vargas C."/>
            <person name="Verret F."/>
            <person name="von Dassow P."/>
            <person name="Valentin K."/>
            <person name="Van de Peer Y."/>
            <person name="Wheeler G."/>
            <person name="Dacks J.B."/>
            <person name="Delwiche C.F."/>
            <person name="Dyhrman S.T."/>
            <person name="Glockner G."/>
            <person name="John U."/>
            <person name="Richards T."/>
            <person name="Worden A.Z."/>
            <person name="Zhang X."/>
            <person name="Grigoriev I.V."/>
            <person name="Allen A.E."/>
            <person name="Bidle K."/>
            <person name="Borodovsky M."/>
            <person name="Bowler C."/>
            <person name="Brownlee C."/>
            <person name="Cock J.M."/>
            <person name="Elias M."/>
            <person name="Gladyshev V.N."/>
            <person name="Groth M."/>
            <person name="Guda C."/>
            <person name="Hadaegh A."/>
            <person name="Iglesias-Rodriguez M.D."/>
            <person name="Jenkins J."/>
            <person name="Jones B.M."/>
            <person name="Lawson T."/>
            <person name="Leese F."/>
            <person name="Lindquist E."/>
            <person name="Lobanov A."/>
            <person name="Lomsadze A."/>
            <person name="Malik S.B."/>
            <person name="Marsh M.E."/>
            <person name="Mackinder L."/>
            <person name="Mock T."/>
            <person name="Mueller-Roeber B."/>
            <person name="Pagarete A."/>
            <person name="Parker M."/>
            <person name="Probert I."/>
            <person name="Quesneville H."/>
            <person name="Raines C."/>
            <person name="Rensing S.A."/>
            <person name="Riano-Pachon D.M."/>
            <person name="Richier S."/>
            <person name="Rokitta S."/>
            <person name="Shiraiwa Y."/>
            <person name="Soanes D.M."/>
            <person name="van der Giezen M."/>
            <person name="Wahlund T.M."/>
            <person name="Williams B."/>
            <person name="Wilson W."/>
            <person name="Wolfe G."/>
            <person name="Wurch L.L."/>
        </authorList>
    </citation>
    <scope>NUCLEOTIDE SEQUENCE</scope>
</reference>
<evidence type="ECO:0000259" key="1">
    <source>
        <dbReference type="PROSITE" id="PS50181"/>
    </source>
</evidence>
<dbReference type="PROSITE" id="PS50181">
    <property type="entry name" value="FBOX"/>
    <property type="match status" value="1"/>
</dbReference>
<evidence type="ECO:0000313" key="3">
    <source>
        <dbReference type="Proteomes" id="UP000013827"/>
    </source>
</evidence>
<dbReference type="AlphaFoldDB" id="A0A0D3IE94"/>
<dbReference type="GeneID" id="17255788"/>
<reference evidence="2" key="2">
    <citation type="submission" date="2024-10" db="UniProtKB">
        <authorList>
            <consortium name="EnsemblProtists"/>
        </authorList>
    </citation>
    <scope>IDENTIFICATION</scope>
</reference>
<dbReference type="HOGENOM" id="CLU_566768_0_0_1"/>
<sequence length="482" mass="53024">MVEERNADSSLSAAQQNLGEVRFPVSKGLADAAAALRTQGVPQRGGPAQCAVLPGLAESAVSADAINLQDLPEELLIKVLTFLKDSRACASAALLCRRLAAGWRGVEHLFFAEPADAAKVLLVDGEGLKKRMQQHRTRSLHFSWRDAPHKSGREARPHLGQLGLLGGWSGLMGNLEEATHLNHLERFSNIGCQLTEHIPKHDEHDTRKSYLARQLCSPAFARAMPNLRVLELEFAFAPILFQACMQTIGEFEHLEVLRFTPHPGGNAGGMYHDDVHQIFGPEGIAFWEDWAISDFNCRNGGYVESAQNTKPFSQPRLHASLSTLDLSWTRDSLSTNFWAFAHMWGHLGEELRHFRALRVLNLSGCCWGVDADEAMAAAMLSLPPTIEELHLAYLVCLEDGEQWAGRGVFAAFAALPRLIELNMEDSSLGLAPAITLATCCVPNSELHVTCDMFELSPGDAAARAKVQKRLVAMQKKLQRQLS</sequence>
<dbReference type="SUPFAM" id="SSF81383">
    <property type="entry name" value="F-box domain"/>
    <property type="match status" value="1"/>
</dbReference>
<name>A0A0D3IE94_EMIH1</name>
<dbReference type="KEGG" id="ehx:EMIHUDRAFT_198099"/>
<dbReference type="PaxDb" id="2903-EOD09579"/>